<dbReference type="Proteomes" id="UP000189935">
    <property type="component" value="Chromosome I"/>
</dbReference>
<dbReference type="AlphaFoldDB" id="A0A1M6VIJ9"/>
<dbReference type="SUPFAM" id="SSF52172">
    <property type="entry name" value="CheY-like"/>
    <property type="match status" value="1"/>
</dbReference>
<name>A0A1M6VIJ9_9BRAD</name>
<gene>
    <name evidence="2" type="ORF">SAMN05444159_4242</name>
</gene>
<dbReference type="Gene3D" id="3.20.20.450">
    <property type="entry name" value="EAL domain"/>
    <property type="match status" value="1"/>
</dbReference>
<dbReference type="InterPro" id="IPR050706">
    <property type="entry name" value="Cyclic-di-GMP_PDE-like"/>
</dbReference>
<dbReference type="PANTHER" id="PTHR33121:SF70">
    <property type="entry name" value="SIGNALING PROTEIN YKOW"/>
    <property type="match status" value="1"/>
</dbReference>
<accession>A0A1M6VIJ9</accession>
<evidence type="ECO:0000259" key="1">
    <source>
        <dbReference type="PROSITE" id="PS50883"/>
    </source>
</evidence>
<proteinExistence type="predicted"/>
<dbReference type="PANTHER" id="PTHR33121">
    <property type="entry name" value="CYCLIC DI-GMP PHOSPHODIESTERASE PDEF"/>
    <property type="match status" value="1"/>
</dbReference>
<dbReference type="Pfam" id="PF00563">
    <property type="entry name" value="EAL"/>
    <property type="match status" value="1"/>
</dbReference>
<dbReference type="InterPro" id="IPR011006">
    <property type="entry name" value="CheY-like_superfamily"/>
</dbReference>
<evidence type="ECO:0000313" key="2">
    <source>
        <dbReference type="EMBL" id="SHK81174.1"/>
    </source>
</evidence>
<reference evidence="2 3" key="1">
    <citation type="submission" date="2016-11" db="EMBL/GenBank/DDBJ databases">
        <authorList>
            <person name="Jaros S."/>
            <person name="Januszkiewicz K."/>
            <person name="Wedrychowicz H."/>
        </authorList>
    </citation>
    <scope>NUCLEOTIDE SEQUENCE [LARGE SCALE GENOMIC DNA]</scope>
    <source>
        <strain evidence="2 3">GAS499</strain>
    </source>
</reference>
<dbReference type="GO" id="GO:0071111">
    <property type="term" value="F:cyclic-guanylate-specific phosphodiesterase activity"/>
    <property type="evidence" value="ECO:0007669"/>
    <property type="project" value="InterPro"/>
</dbReference>
<protein>
    <submittedName>
        <fullName evidence="2">Response regulator receiver modulated diguanylate phosphodiesterase</fullName>
    </submittedName>
</protein>
<evidence type="ECO:0000313" key="3">
    <source>
        <dbReference type="Proteomes" id="UP000189935"/>
    </source>
</evidence>
<feature type="domain" description="EAL" evidence="1">
    <location>
        <begin position="149"/>
        <end position="400"/>
    </location>
</feature>
<dbReference type="SUPFAM" id="SSF141868">
    <property type="entry name" value="EAL domain-like"/>
    <property type="match status" value="1"/>
</dbReference>
<sequence>MTNQTFGGILAERPATFGRRKIAPRVCVVDAKRHLRAFLTDVLEDLGFVTSECAKDGDLGAILETQLPDLIVIGLSVDGIEAGKILEVLVRREFCGKVLAIGARESIIVKAVQQVGEEYGLVMLPPVTTPFAAGTLRERVAMLVPEEPAPSPAVHVEEALHAGWLELWYQPKIDARTLVRCGAEALVRMRHPTWGVVPPAYFIPENDDPDFLRLSEFVINRAIEDWHHLLEQQGATDISINLPVSFLKNPDAVRDLCHRVPAHPAFGGLLIEISSAEAIHNLDLLIDVARELRLHNIAVSIDDLGTDWPALMELRTFPFVELKVDRQFVTGCASDRLKRTVCRRIIELAKGYGVRVVAEGVETRADFVAANELGFDLVQGYLFGKPMGLKKFARSAMAPSVLASK</sequence>
<dbReference type="RefSeq" id="WP_079541090.1">
    <property type="nucleotide sequence ID" value="NZ_LT670844.1"/>
</dbReference>
<dbReference type="PROSITE" id="PS50883">
    <property type="entry name" value="EAL"/>
    <property type="match status" value="1"/>
</dbReference>
<dbReference type="InterPro" id="IPR035919">
    <property type="entry name" value="EAL_sf"/>
</dbReference>
<dbReference type="CDD" id="cd01948">
    <property type="entry name" value="EAL"/>
    <property type="match status" value="1"/>
</dbReference>
<dbReference type="EMBL" id="LT670844">
    <property type="protein sequence ID" value="SHK81174.1"/>
    <property type="molecule type" value="Genomic_DNA"/>
</dbReference>
<dbReference type="SMART" id="SM00052">
    <property type="entry name" value="EAL"/>
    <property type="match status" value="1"/>
</dbReference>
<dbReference type="OrthoDB" id="8249241at2"/>
<organism evidence="2 3">
    <name type="scientific">Bradyrhizobium lablabi</name>
    <dbReference type="NCBI Taxonomy" id="722472"/>
    <lineage>
        <taxon>Bacteria</taxon>
        <taxon>Pseudomonadati</taxon>
        <taxon>Pseudomonadota</taxon>
        <taxon>Alphaproteobacteria</taxon>
        <taxon>Hyphomicrobiales</taxon>
        <taxon>Nitrobacteraceae</taxon>
        <taxon>Bradyrhizobium</taxon>
    </lineage>
</organism>
<dbReference type="InterPro" id="IPR001633">
    <property type="entry name" value="EAL_dom"/>
</dbReference>